<dbReference type="PROSITE" id="PS00211">
    <property type="entry name" value="ABC_TRANSPORTER_1"/>
    <property type="match status" value="1"/>
</dbReference>
<evidence type="ECO:0000256" key="4">
    <source>
        <dbReference type="ARBA" id="ARBA00022737"/>
    </source>
</evidence>
<comment type="caution">
    <text evidence="12">The sequence shown here is derived from an EMBL/GenBank/DDBJ whole genome shotgun (WGS) entry which is preliminary data.</text>
</comment>
<feature type="transmembrane region" description="Helical" evidence="9">
    <location>
        <begin position="964"/>
        <end position="985"/>
    </location>
</feature>
<feature type="non-terminal residue" evidence="12">
    <location>
        <position position="1317"/>
    </location>
</feature>
<feature type="transmembrane region" description="Helical" evidence="9">
    <location>
        <begin position="166"/>
        <end position="184"/>
    </location>
</feature>
<dbReference type="STRING" id="181874.A0A409WSE9"/>
<dbReference type="GO" id="GO:0140359">
    <property type="term" value="F:ABC-type transporter activity"/>
    <property type="evidence" value="ECO:0007669"/>
    <property type="project" value="InterPro"/>
</dbReference>
<feature type="domain" description="ABC transmembrane type-1" evidence="11">
    <location>
        <begin position="293"/>
        <end position="592"/>
    </location>
</feature>
<comment type="subcellular location">
    <subcellularLocation>
        <location evidence="1">Membrane</location>
        <topology evidence="1">Multi-pass membrane protein</topology>
    </subcellularLocation>
</comment>
<dbReference type="InterPro" id="IPR027417">
    <property type="entry name" value="P-loop_NTPase"/>
</dbReference>
<feature type="transmembrane region" description="Helical" evidence="9">
    <location>
        <begin position="82"/>
        <end position="102"/>
    </location>
</feature>
<dbReference type="InParanoid" id="A0A409WSE9"/>
<reference evidence="12 13" key="1">
    <citation type="journal article" date="2018" name="Evol. Lett.">
        <title>Horizontal gene cluster transfer increased hallucinogenic mushroom diversity.</title>
        <authorList>
            <person name="Reynolds H.T."/>
            <person name="Vijayakumar V."/>
            <person name="Gluck-Thaler E."/>
            <person name="Korotkin H.B."/>
            <person name="Matheny P.B."/>
            <person name="Slot J.C."/>
        </authorList>
    </citation>
    <scope>NUCLEOTIDE SEQUENCE [LARGE SCALE GENOMIC DNA]</scope>
    <source>
        <strain evidence="12 13">2629</strain>
    </source>
</reference>
<keyword evidence="2" id="KW-0813">Transport</keyword>
<dbReference type="GO" id="GO:0005524">
    <property type="term" value="F:ATP binding"/>
    <property type="evidence" value="ECO:0007669"/>
    <property type="project" value="UniProtKB-KW"/>
</dbReference>
<feature type="domain" description="ABC transporter" evidence="10">
    <location>
        <begin position="629"/>
        <end position="840"/>
    </location>
</feature>
<dbReference type="EMBL" id="NHTK01005286">
    <property type="protein sequence ID" value="PPQ81391.1"/>
    <property type="molecule type" value="Genomic_DNA"/>
</dbReference>
<dbReference type="SMART" id="SM00382">
    <property type="entry name" value="AAA"/>
    <property type="match status" value="1"/>
</dbReference>
<feature type="transmembrane region" description="Helical" evidence="9">
    <location>
        <begin position="424"/>
        <end position="447"/>
    </location>
</feature>
<sequence>MPNMNNPKHVFHQIPNWIIYYAPLILIFLSLLRDLTGSITIPKPIKASFCFVLTPFRTFLTLDDLLEPVDRTPKPTKTENKWLIVLAVVGFLGWTSCLVYAFSTKNYPFIHQSIVFSISWSYIILRISFKPALTPPYLFISFAIISVIICLVNFGDGFYFKGQRNAFLHLLAIPTSAAFVYVAGTLPLKTYRPTLNVANYDDTPSVSLSCPEDNVNLWNWCAFTFVQPILDLAMQRTLNEMDVWTLSPFFRHKNLFHKHLAYKAKYPTHSLLRFLLVSNSLDLILDVVLELWSAVIGFVPLYALQQITSALASDSPDAKTRAYYWTLAAFLANLSFGQVDLFQCWHTRRCYERTRGQIFCALHYKSLKRQEISGRVNRAGETKNADLGKLVNLMQVDADRVGQRFWDFSGLFTSPVRLVIALLFLYRLLGWSAFAGVVVVLMAFLFTTPLAKINVYASFLVPFGFCIVWLISYQITKGWMKAKDERMSRVNELLQNIRFLKFCGWEYKWSCQAQNSREVELIWRVRQSINDTAINFIWNWMPAATSLTTFLIYTQTAEEKLNIEKTFTALALFSMLQSPMIAIPGQFVALIEAHVSMKRIEEFLQEDEVPEWASTLLAPAQPSSSKSEIGFENAAFVWEHFPNAASTLSRFHLGPLNVKFPIGQLTIVSGPTGSGKSALLSALLGGLEHATIRDNIVFGSPAPFDETRYQSVLDACALRQDLLIFAAGDMTEIGEKGITLSGGQRARIALARAMYSQAKYILLDDPLAAVDRHTALHLVQHCLNGKLAQGRTIILATHYVRLCLPVASYLLGLDKGSISCHGTIPELQEQGILHRVTDDDTPLSPITQVNPRFNEVDNFSEIPKPQLSVDDDGKLIDAEARAEGRVSLRSYLTYFRAAGMMTWVLLFILLILFRLLSIADQVFLKKWSEAYEKSFTASYQPQALPMPWDDLPSPNMDATPWAKAYLSLTLAGAIATLAALGLGYYSSLQASRAMFLSLLKRLTRAPARFFDVTPIGRILNRFTGDINTIDHALQNSARLCFSGVLNFIASFSVILFYIPHFAPFAIIIAWMYIRLAPSYIRASRDLRRLESVALSPAFAGYDELLQGIAHIRAFAMENRYQDRFYTRVDNFQSYNHAYWLVRAWLRWRYDCLGSLVVVSATLFALWSGVSDGSTALIIAQAGIFADASRQLVEVAAQLELNFNSVERVVEYFDIPQEAPAIIENRRPPASWPSNTGQLVVEDLVVQYAPHLPVVLHSLKFTVMPAEKIGVVGRTGSGKSTLAMSLLRMIEPTSGKIIIDGIDIATLGLEDLRTRITI</sequence>
<dbReference type="SMR" id="A0A409WSE9"/>
<dbReference type="Pfam" id="PF00005">
    <property type="entry name" value="ABC_tran"/>
    <property type="match status" value="2"/>
</dbReference>
<evidence type="ECO:0000256" key="3">
    <source>
        <dbReference type="ARBA" id="ARBA00022692"/>
    </source>
</evidence>
<dbReference type="FunFam" id="1.20.1560.10:FF:000013">
    <property type="entry name" value="ABC transporter C family member 2"/>
    <property type="match status" value="1"/>
</dbReference>
<dbReference type="InterPro" id="IPR003593">
    <property type="entry name" value="AAA+_ATPase"/>
</dbReference>
<feature type="transmembrane region" description="Helical" evidence="9">
    <location>
        <begin position="135"/>
        <end position="154"/>
    </location>
</feature>
<keyword evidence="7 9" id="KW-1133">Transmembrane helix</keyword>
<gene>
    <name evidence="12" type="ORF">CVT24_001829</name>
</gene>
<keyword evidence="13" id="KW-1185">Reference proteome</keyword>
<feature type="transmembrane region" description="Helical" evidence="9">
    <location>
        <begin position="453"/>
        <end position="473"/>
    </location>
</feature>
<dbReference type="InterPro" id="IPR003439">
    <property type="entry name" value="ABC_transporter-like_ATP-bd"/>
</dbReference>
<evidence type="ECO:0000256" key="5">
    <source>
        <dbReference type="ARBA" id="ARBA00022741"/>
    </source>
</evidence>
<feature type="domain" description="ABC transmembrane type-1" evidence="11">
    <location>
        <begin position="904"/>
        <end position="1207"/>
    </location>
</feature>
<dbReference type="InterPro" id="IPR017871">
    <property type="entry name" value="ABC_transporter-like_CS"/>
</dbReference>
<dbReference type="Pfam" id="PF00664">
    <property type="entry name" value="ABC_membrane"/>
    <property type="match status" value="2"/>
</dbReference>
<dbReference type="Proteomes" id="UP000284842">
    <property type="component" value="Unassembled WGS sequence"/>
</dbReference>
<dbReference type="CDD" id="cd18604">
    <property type="entry name" value="ABC_6TM_VMR1_D2_like"/>
    <property type="match status" value="1"/>
</dbReference>
<dbReference type="InterPro" id="IPR011527">
    <property type="entry name" value="ABC1_TM_dom"/>
</dbReference>
<evidence type="ECO:0000256" key="6">
    <source>
        <dbReference type="ARBA" id="ARBA00022840"/>
    </source>
</evidence>
<dbReference type="InterPro" id="IPR050173">
    <property type="entry name" value="ABC_transporter_C-like"/>
</dbReference>
<evidence type="ECO:0000313" key="12">
    <source>
        <dbReference type="EMBL" id="PPQ81391.1"/>
    </source>
</evidence>
<keyword evidence="4" id="KW-0677">Repeat</keyword>
<evidence type="ECO:0000256" key="2">
    <source>
        <dbReference type="ARBA" id="ARBA00022448"/>
    </source>
</evidence>
<keyword evidence="8 9" id="KW-0472">Membrane</keyword>
<evidence type="ECO:0000259" key="11">
    <source>
        <dbReference type="PROSITE" id="PS50929"/>
    </source>
</evidence>
<evidence type="ECO:0000259" key="10">
    <source>
        <dbReference type="PROSITE" id="PS50893"/>
    </source>
</evidence>
<accession>A0A409WSE9</accession>
<evidence type="ECO:0000256" key="1">
    <source>
        <dbReference type="ARBA" id="ARBA00004141"/>
    </source>
</evidence>
<keyword evidence="3 9" id="KW-0812">Transmembrane</keyword>
<evidence type="ECO:0000313" key="13">
    <source>
        <dbReference type="Proteomes" id="UP000284842"/>
    </source>
</evidence>
<dbReference type="GO" id="GO:0016887">
    <property type="term" value="F:ATP hydrolysis activity"/>
    <property type="evidence" value="ECO:0007669"/>
    <property type="project" value="InterPro"/>
</dbReference>
<evidence type="ECO:0008006" key="14">
    <source>
        <dbReference type="Google" id="ProtNLM"/>
    </source>
</evidence>
<organism evidence="12 13">
    <name type="scientific">Panaeolus cyanescens</name>
    <dbReference type="NCBI Taxonomy" id="181874"/>
    <lineage>
        <taxon>Eukaryota</taxon>
        <taxon>Fungi</taxon>
        <taxon>Dikarya</taxon>
        <taxon>Basidiomycota</taxon>
        <taxon>Agaricomycotina</taxon>
        <taxon>Agaricomycetes</taxon>
        <taxon>Agaricomycetidae</taxon>
        <taxon>Agaricales</taxon>
        <taxon>Agaricineae</taxon>
        <taxon>Galeropsidaceae</taxon>
        <taxon>Panaeolus</taxon>
    </lineage>
</organism>
<evidence type="ECO:0000256" key="7">
    <source>
        <dbReference type="ARBA" id="ARBA00022989"/>
    </source>
</evidence>
<dbReference type="PROSITE" id="PS50929">
    <property type="entry name" value="ABC_TM1F"/>
    <property type="match status" value="2"/>
</dbReference>
<proteinExistence type="predicted"/>
<feature type="transmembrane region" description="Helical" evidence="9">
    <location>
        <begin position="536"/>
        <end position="555"/>
    </location>
</feature>
<dbReference type="InterPro" id="IPR036640">
    <property type="entry name" value="ABC1_TM_sf"/>
</dbReference>
<dbReference type="SUPFAM" id="SSF52540">
    <property type="entry name" value="P-loop containing nucleoside triphosphate hydrolases"/>
    <property type="match status" value="2"/>
</dbReference>
<dbReference type="CDD" id="cd18596">
    <property type="entry name" value="ABC_6TM_VMR1_D1_like"/>
    <property type="match status" value="1"/>
</dbReference>
<keyword evidence="5" id="KW-0547">Nucleotide-binding</keyword>
<dbReference type="Gene3D" id="3.40.50.300">
    <property type="entry name" value="P-loop containing nucleotide triphosphate hydrolases"/>
    <property type="match status" value="2"/>
</dbReference>
<keyword evidence="6" id="KW-0067">ATP-binding</keyword>
<feature type="transmembrane region" description="Helical" evidence="9">
    <location>
        <begin position="894"/>
        <end position="916"/>
    </location>
</feature>
<feature type="transmembrane region" description="Helical" evidence="9">
    <location>
        <begin position="567"/>
        <end position="591"/>
    </location>
</feature>
<evidence type="ECO:0000256" key="9">
    <source>
        <dbReference type="SAM" id="Phobius"/>
    </source>
</evidence>
<protein>
    <recommendedName>
        <fullName evidence="14">P-loop containing nucleoside triphosphate hydrolase protein</fullName>
    </recommendedName>
</protein>
<dbReference type="SUPFAM" id="SSF90123">
    <property type="entry name" value="ABC transporter transmembrane region"/>
    <property type="match status" value="2"/>
</dbReference>
<dbReference type="GO" id="GO:0016020">
    <property type="term" value="C:membrane"/>
    <property type="evidence" value="ECO:0007669"/>
    <property type="project" value="UniProtKB-SubCell"/>
</dbReference>
<feature type="transmembrane region" description="Helical" evidence="9">
    <location>
        <begin position="14"/>
        <end position="32"/>
    </location>
</feature>
<dbReference type="PANTHER" id="PTHR24223">
    <property type="entry name" value="ATP-BINDING CASSETTE SUB-FAMILY C"/>
    <property type="match status" value="1"/>
</dbReference>
<dbReference type="Gene3D" id="1.20.1560.10">
    <property type="entry name" value="ABC transporter type 1, transmembrane domain"/>
    <property type="match status" value="2"/>
</dbReference>
<name>A0A409WSE9_9AGAR</name>
<dbReference type="OrthoDB" id="6500128at2759"/>
<evidence type="ECO:0000256" key="8">
    <source>
        <dbReference type="ARBA" id="ARBA00023136"/>
    </source>
</evidence>
<dbReference type="PROSITE" id="PS50893">
    <property type="entry name" value="ABC_TRANSPORTER_2"/>
    <property type="match status" value="1"/>
</dbReference>
<dbReference type="PANTHER" id="PTHR24223:SF415">
    <property type="entry name" value="FI20190P1"/>
    <property type="match status" value="1"/>
</dbReference>
<feature type="transmembrane region" description="Helical" evidence="9">
    <location>
        <begin position="109"/>
        <end position="129"/>
    </location>
</feature>